<accession>A0A9J6RPT8</accession>
<name>A0A9J6RPT8_9GAMM</name>
<evidence type="ECO:0008006" key="3">
    <source>
        <dbReference type="Google" id="ProtNLM"/>
    </source>
</evidence>
<dbReference type="AlphaFoldDB" id="A0A9J6RPT8"/>
<reference evidence="1 2" key="1">
    <citation type="submission" date="2022-12" db="EMBL/GenBank/DDBJ databases">
        <title>Dasania phycosphaerae sp. nov., isolated from particulate material of the south coast of Korea.</title>
        <authorList>
            <person name="Jiang Y."/>
        </authorList>
    </citation>
    <scope>NUCLEOTIDE SEQUENCE [LARGE SCALE GENOMIC DNA]</scope>
    <source>
        <strain evidence="1 2">GY-19</strain>
    </source>
</reference>
<evidence type="ECO:0000313" key="1">
    <source>
        <dbReference type="EMBL" id="MCZ0866579.1"/>
    </source>
</evidence>
<evidence type="ECO:0000313" key="2">
    <source>
        <dbReference type="Proteomes" id="UP001069090"/>
    </source>
</evidence>
<keyword evidence="2" id="KW-1185">Reference proteome</keyword>
<dbReference type="Proteomes" id="UP001069090">
    <property type="component" value="Unassembled WGS sequence"/>
</dbReference>
<proteinExistence type="predicted"/>
<sequence length="247" mass="25981">MNELHRQAYLDAMGVASYFPRAVLPGALASPICLLPVAEPATTSVEPAANNENQAATAAASAAKNVMASMGLIDPAAVKKVTKPPVATTASQASEPAAESRAVPQFTLVVVVASRFLLIAEAINGQKAQDYQHMLANILLALGDTAPPQYLPFSWPMINSSAVDQSAAVARSALNAFLKEHTPKRNAIIFGSAAQHLNLADTQVGVLQSLEPLACNGLITACAAKAYAQPQLKRELWQHIAPLRLAE</sequence>
<gene>
    <name evidence="1" type="ORF">O0V09_15315</name>
</gene>
<protein>
    <recommendedName>
        <fullName evidence="3">Energy transducer TonB</fullName>
    </recommendedName>
</protein>
<dbReference type="RefSeq" id="WP_258332607.1">
    <property type="nucleotide sequence ID" value="NZ_JAPTGG010000014.1"/>
</dbReference>
<dbReference type="EMBL" id="JAPTGG010000014">
    <property type="protein sequence ID" value="MCZ0866579.1"/>
    <property type="molecule type" value="Genomic_DNA"/>
</dbReference>
<comment type="caution">
    <text evidence="1">The sequence shown here is derived from an EMBL/GenBank/DDBJ whole genome shotgun (WGS) entry which is preliminary data.</text>
</comment>
<organism evidence="1 2">
    <name type="scientific">Dasania phycosphaerae</name>
    <dbReference type="NCBI Taxonomy" id="2950436"/>
    <lineage>
        <taxon>Bacteria</taxon>
        <taxon>Pseudomonadati</taxon>
        <taxon>Pseudomonadota</taxon>
        <taxon>Gammaproteobacteria</taxon>
        <taxon>Cellvibrionales</taxon>
        <taxon>Spongiibacteraceae</taxon>
        <taxon>Dasania</taxon>
    </lineage>
</organism>